<evidence type="ECO:0000313" key="3">
    <source>
        <dbReference type="Proteomes" id="UP001249851"/>
    </source>
</evidence>
<gene>
    <name evidence="2" type="ORF">P5673_024633</name>
</gene>
<dbReference type="AlphaFoldDB" id="A0AAD9Q374"/>
<dbReference type="Proteomes" id="UP001249851">
    <property type="component" value="Unassembled WGS sequence"/>
</dbReference>
<sequence>MNWVGGARNRLKSKHETKLQKEFFERKRQEKSNARTRTAIPKRIDKSRERVSQDLFSLEVIMSAHRNVQKRENEKEIPGKSCIPGLATKADHMHLTPELHQVRKTSQDQQGRFCIQHDGRECVFSNLSLKRKLNQQGQEQQQTEKKIIKEKHEL</sequence>
<keyword evidence="3" id="KW-1185">Reference proteome</keyword>
<accession>A0AAD9Q374</accession>
<dbReference type="EMBL" id="JARQWQ010000073">
    <property type="protein sequence ID" value="KAK2553932.1"/>
    <property type="molecule type" value="Genomic_DNA"/>
</dbReference>
<evidence type="ECO:0000256" key="1">
    <source>
        <dbReference type="SAM" id="MobiDB-lite"/>
    </source>
</evidence>
<organism evidence="2 3">
    <name type="scientific">Acropora cervicornis</name>
    <name type="common">Staghorn coral</name>
    <dbReference type="NCBI Taxonomy" id="6130"/>
    <lineage>
        <taxon>Eukaryota</taxon>
        <taxon>Metazoa</taxon>
        <taxon>Cnidaria</taxon>
        <taxon>Anthozoa</taxon>
        <taxon>Hexacorallia</taxon>
        <taxon>Scleractinia</taxon>
        <taxon>Astrocoeniina</taxon>
        <taxon>Acroporidae</taxon>
        <taxon>Acropora</taxon>
    </lineage>
</organism>
<dbReference type="PANTHER" id="PTHR35158">
    <property type="entry name" value="CDNA SEQUENCE CN725425"/>
    <property type="match status" value="1"/>
</dbReference>
<comment type="caution">
    <text evidence="2">The sequence shown here is derived from an EMBL/GenBank/DDBJ whole genome shotgun (WGS) entry which is preliminary data.</text>
</comment>
<reference evidence="2" key="2">
    <citation type="journal article" date="2023" name="Science">
        <title>Genomic signatures of disease resistance in endangered staghorn corals.</title>
        <authorList>
            <person name="Vollmer S.V."/>
            <person name="Selwyn J.D."/>
            <person name="Despard B.A."/>
            <person name="Roesel C.L."/>
        </authorList>
    </citation>
    <scope>NUCLEOTIDE SEQUENCE</scope>
    <source>
        <strain evidence="2">K2</strain>
    </source>
</reference>
<reference evidence="2" key="1">
    <citation type="journal article" date="2023" name="G3 (Bethesda)">
        <title>Whole genome assembly and annotation of the endangered Caribbean coral Acropora cervicornis.</title>
        <authorList>
            <person name="Selwyn J.D."/>
            <person name="Vollmer S.V."/>
        </authorList>
    </citation>
    <scope>NUCLEOTIDE SEQUENCE</scope>
    <source>
        <strain evidence="2">K2</strain>
    </source>
</reference>
<dbReference type="PANTHER" id="PTHR35158:SF1">
    <property type="entry name" value="CDNA SEQUENCE CN725425"/>
    <property type="match status" value="1"/>
</dbReference>
<feature type="region of interest" description="Disordered" evidence="1">
    <location>
        <begin position="133"/>
        <end position="154"/>
    </location>
</feature>
<protein>
    <submittedName>
        <fullName evidence="2">Uncharacterized protein</fullName>
    </submittedName>
</protein>
<dbReference type="InterPro" id="IPR027883">
    <property type="entry name" value="Redic1-like"/>
</dbReference>
<evidence type="ECO:0000313" key="2">
    <source>
        <dbReference type="EMBL" id="KAK2553932.1"/>
    </source>
</evidence>
<name>A0AAD9Q374_ACRCE</name>
<feature type="compositionally biased region" description="Basic and acidic residues" evidence="1">
    <location>
        <begin position="142"/>
        <end position="154"/>
    </location>
</feature>
<proteinExistence type="predicted"/>